<dbReference type="AlphaFoldDB" id="A0AAD7BPX3"/>
<dbReference type="InterPro" id="IPR036864">
    <property type="entry name" value="Zn2-C6_fun-type_DNA-bd_sf"/>
</dbReference>
<dbReference type="PROSITE" id="PS00463">
    <property type="entry name" value="ZN2_CY6_FUNGAL_1"/>
    <property type="match status" value="1"/>
</dbReference>
<organism evidence="3 4">
    <name type="scientific">Roridomyces roridus</name>
    <dbReference type="NCBI Taxonomy" id="1738132"/>
    <lineage>
        <taxon>Eukaryota</taxon>
        <taxon>Fungi</taxon>
        <taxon>Dikarya</taxon>
        <taxon>Basidiomycota</taxon>
        <taxon>Agaricomycotina</taxon>
        <taxon>Agaricomycetes</taxon>
        <taxon>Agaricomycetidae</taxon>
        <taxon>Agaricales</taxon>
        <taxon>Marasmiineae</taxon>
        <taxon>Mycenaceae</taxon>
        <taxon>Roridomyces</taxon>
    </lineage>
</organism>
<name>A0AAD7BPX3_9AGAR</name>
<sequence>MSSQLSNGAPYDMKPRRTILACSICRKRKLRCITFEQPPRNPCERCVRKNLPCEYIAMSIAQELVYQPIVNAADTHSYGQFQPQPQHHHPRPPAPLPFYPYSPQYAHPYATPYGHTGHTIRRALLLPYTAPPPAGSRPRYYGQPLPPLSDDCLPIPIPPPPTPPLCDFTFVQDAELELELEHNMFFCYDDSDRSSQSSPYSWSSTSQSLPTYQ</sequence>
<feature type="domain" description="Zn(2)-C6 fungal-type" evidence="2">
    <location>
        <begin position="21"/>
        <end position="55"/>
    </location>
</feature>
<dbReference type="GO" id="GO:0000981">
    <property type="term" value="F:DNA-binding transcription factor activity, RNA polymerase II-specific"/>
    <property type="evidence" value="ECO:0007669"/>
    <property type="project" value="InterPro"/>
</dbReference>
<feature type="region of interest" description="Disordered" evidence="1">
    <location>
        <begin position="192"/>
        <end position="213"/>
    </location>
</feature>
<dbReference type="PROSITE" id="PS50048">
    <property type="entry name" value="ZN2_CY6_FUNGAL_2"/>
    <property type="match status" value="1"/>
</dbReference>
<evidence type="ECO:0000313" key="4">
    <source>
        <dbReference type="Proteomes" id="UP001221142"/>
    </source>
</evidence>
<dbReference type="SUPFAM" id="SSF57701">
    <property type="entry name" value="Zn2/Cys6 DNA-binding domain"/>
    <property type="match status" value="1"/>
</dbReference>
<dbReference type="SMART" id="SM00066">
    <property type="entry name" value="GAL4"/>
    <property type="match status" value="1"/>
</dbReference>
<dbReference type="GO" id="GO:0008270">
    <property type="term" value="F:zinc ion binding"/>
    <property type="evidence" value="ECO:0007669"/>
    <property type="project" value="InterPro"/>
</dbReference>
<proteinExistence type="predicted"/>
<dbReference type="Pfam" id="PF00172">
    <property type="entry name" value="Zn_clus"/>
    <property type="match status" value="1"/>
</dbReference>
<evidence type="ECO:0000256" key="1">
    <source>
        <dbReference type="SAM" id="MobiDB-lite"/>
    </source>
</evidence>
<dbReference type="Proteomes" id="UP001221142">
    <property type="component" value="Unassembled WGS sequence"/>
</dbReference>
<dbReference type="CDD" id="cd00067">
    <property type="entry name" value="GAL4"/>
    <property type="match status" value="1"/>
</dbReference>
<comment type="caution">
    <text evidence="3">The sequence shown here is derived from an EMBL/GenBank/DDBJ whole genome shotgun (WGS) entry which is preliminary data.</text>
</comment>
<keyword evidence="4" id="KW-1185">Reference proteome</keyword>
<evidence type="ECO:0000313" key="3">
    <source>
        <dbReference type="EMBL" id="KAJ7627145.1"/>
    </source>
</evidence>
<reference evidence="3" key="1">
    <citation type="submission" date="2023-03" db="EMBL/GenBank/DDBJ databases">
        <title>Massive genome expansion in bonnet fungi (Mycena s.s.) driven by repeated elements and novel gene families across ecological guilds.</title>
        <authorList>
            <consortium name="Lawrence Berkeley National Laboratory"/>
            <person name="Harder C.B."/>
            <person name="Miyauchi S."/>
            <person name="Viragh M."/>
            <person name="Kuo A."/>
            <person name="Thoen E."/>
            <person name="Andreopoulos B."/>
            <person name="Lu D."/>
            <person name="Skrede I."/>
            <person name="Drula E."/>
            <person name="Henrissat B."/>
            <person name="Morin E."/>
            <person name="Kohler A."/>
            <person name="Barry K."/>
            <person name="LaButti K."/>
            <person name="Morin E."/>
            <person name="Salamov A."/>
            <person name="Lipzen A."/>
            <person name="Mereny Z."/>
            <person name="Hegedus B."/>
            <person name="Baldrian P."/>
            <person name="Stursova M."/>
            <person name="Weitz H."/>
            <person name="Taylor A."/>
            <person name="Grigoriev I.V."/>
            <person name="Nagy L.G."/>
            <person name="Martin F."/>
            <person name="Kauserud H."/>
        </authorList>
    </citation>
    <scope>NUCLEOTIDE SEQUENCE</scope>
    <source>
        <strain evidence="3">9284</strain>
    </source>
</reference>
<evidence type="ECO:0000259" key="2">
    <source>
        <dbReference type="PROSITE" id="PS50048"/>
    </source>
</evidence>
<feature type="compositionally biased region" description="Low complexity" evidence="1">
    <location>
        <begin position="194"/>
        <end position="213"/>
    </location>
</feature>
<gene>
    <name evidence="3" type="ORF">FB45DRAFT_920747</name>
</gene>
<dbReference type="Gene3D" id="4.10.240.10">
    <property type="entry name" value="Zn(2)-C6 fungal-type DNA-binding domain"/>
    <property type="match status" value="1"/>
</dbReference>
<dbReference type="EMBL" id="JARKIF010000011">
    <property type="protein sequence ID" value="KAJ7627145.1"/>
    <property type="molecule type" value="Genomic_DNA"/>
</dbReference>
<dbReference type="InterPro" id="IPR001138">
    <property type="entry name" value="Zn2Cys6_DnaBD"/>
</dbReference>
<accession>A0AAD7BPX3</accession>
<protein>
    <recommendedName>
        <fullName evidence="2">Zn(2)-C6 fungal-type domain-containing protein</fullName>
    </recommendedName>
</protein>